<dbReference type="Pfam" id="PF00534">
    <property type="entry name" value="Glycos_transf_1"/>
    <property type="match status" value="1"/>
</dbReference>
<dbReference type="SUPFAM" id="SSF53756">
    <property type="entry name" value="UDP-Glycosyltransferase/glycogen phosphorylase"/>
    <property type="match status" value="1"/>
</dbReference>
<sequence length="609" mass="69825">MHVERIKNLVSIVVSNYNNEKYIEECLDSLINQSYENIEIIIIDDCSTDNSVDIINSWINKINNYNKDKITFLKMPKNMGFSGAVTVGMYLAKGEYIAIQDGDDISHNKRIETQVKYLQDNNDIMMVGSNYSVFRNYIEEAKTVPNFVVYGKTKIEEEFGNGNSPVSFGTILFKGEVFDKVGGLTRKLEGAEDYEFIAKSLIYGINNINEPLYYYRSHKDQRSKQYYSKEAKKKDKIYKETLSVMLVLDKFNIGGTETHVLTLAKQLINEGIKVTVVGGYGPLDNEFRKLKCKIYNLNFPLEIERDENKKISFLDDINNIIEAEDINLIHAHQSSSGSLALEAGKNLGIPCIFTVHGMYYYDILNSALKQADTVISVSIPVYKWLLKYDINSVVVPNGISFRNYMNSQSDFLRSIYDMDQDSLGIIYCSRMAWGKIQVCKNLITVIRDLRKRDNIKYDGIIIGDGPGYLELKKFADSVNNELGQEVIHFTGSQIDVNKFYMAGDCVLGTGRVAIEAMAAFKKVIAAGNSGYYGFTTSENFKEAWSTYFGDHDYKFDNDPKYLYEDMKEYYLNKEYYDKDIYDLYDKSRVLFDIFKVTSELIDIYIDAFN</sequence>
<evidence type="ECO:0000259" key="1">
    <source>
        <dbReference type="Pfam" id="PF00534"/>
    </source>
</evidence>
<keyword evidence="5" id="KW-0808">Transferase</keyword>
<dbReference type="Pfam" id="PF13439">
    <property type="entry name" value="Glyco_transf_4"/>
    <property type="match status" value="1"/>
</dbReference>
<dbReference type="EMBL" id="BKBC01000027">
    <property type="protein sequence ID" value="GEQ21625.1"/>
    <property type="molecule type" value="Genomic_DNA"/>
</dbReference>
<dbReference type="AlphaFoldDB" id="A0A2S7F937"/>
<organism evidence="5 6">
    <name type="scientific">Clostridium butyricum</name>
    <dbReference type="NCBI Taxonomy" id="1492"/>
    <lineage>
        <taxon>Bacteria</taxon>
        <taxon>Bacillati</taxon>
        <taxon>Bacillota</taxon>
        <taxon>Clostridia</taxon>
        <taxon>Eubacteriales</taxon>
        <taxon>Clostridiaceae</taxon>
        <taxon>Clostridium</taxon>
    </lineage>
</organism>
<protein>
    <submittedName>
        <fullName evidence="5">Glycosyl transferase</fullName>
    </submittedName>
</protein>
<dbReference type="InterPro" id="IPR001173">
    <property type="entry name" value="Glyco_trans_2-like"/>
</dbReference>
<feature type="domain" description="Glycosyltransferase 2-like" evidence="2">
    <location>
        <begin position="11"/>
        <end position="145"/>
    </location>
</feature>
<proteinExistence type="predicted"/>
<evidence type="ECO:0000259" key="2">
    <source>
        <dbReference type="Pfam" id="PF00535"/>
    </source>
</evidence>
<dbReference type="PANTHER" id="PTHR22916">
    <property type="entry name" value="GLYCOSYLTRANSFERASE"/>
    <property type="match status" value="1"/>
</dbReference>
<evidence type="ECO:0000313" key="4">
    <source>
        <dbReference type="EMBL" id="GEQ21625.1"/>
    </source>
</evidence>
<reference evidence="4 7" key="2">
    <citation type="submission" date="2019-07" db="EMBL/GenBank/DDBJ databases">
        <title>Whole genome shotgun sequence of Clostridium butyricum NBRC 3858.</title>
        <authorList>
            <person name="Hosoyama A."/>
            <person name="Uohara A."/>
            <person name="Ohji S."/>
            <person name="Ichikawa N."/>
        </authorList>
    </citation>
    <scope>NUCLEOTIDE SEQUENCE [LARGE SCALE GENOMIC DNA]</scope>
    <source>
        <strain evidence="4 7">NBRC 3858</strain>
    </source>
</reference>
<dbReference type="InterPro" id="IPR001296">
    <property type="entry name" value="Glyco_trans_1"/>
</dbReference>
<accession>A0A2S7F937</accession>
<dbReference type="EMBL" id="LRDH01000115">
    <property type="protein sequence ID" value="PPV13921.1"/>
    <property type="molecule type" value="Genomic_DNA"/>
</dbReference>
<evidence type="ECO:0000259" key="3">
    <source>
        <dbReference type="Pfam" id="PF13439"/>
    </source>
</evidence>
<dbReference type="CDD" id="cd00761">
    <property type="entry name" value="Glyco_tranf_GTA_type"/>
    <property type="match status" value="1"/>
</dbReference>
<reference evidence="5 6" key="1">
    <citation type="submission" date="2016-01" db="EMBL/GenBank/DDBJ databases">
        <title>Characterization of the Clostridium difficile lineages that are prevalent in Hong Kong and China.</title>
        <authorList>
            <person name="Kwok J.S.-L."/>
            <person name="Lam W.-Y."/>
            <person name="Ip M."/>
            <person name="Chan T.-F."/>
            <person name="Hawkey P.M."/>
            <person name="Tsui S.K.-W."/>
        </authorList>
    </citation>
    <scope>NUCLEOTIDE SEQUENCE [LARGE SCALE GENOMIC DNA]</scope>
    <source>
        <strain evidence="5 6">300064</strain>
    </source>
</reference>
<dbReference type="SUPFAM" id="SSF53448">
    <property type="entry name" value="Nucleotide-diphospho-sugar transferases"/>
    <property type="match status" value="1"/>
</dbReference>
<evidence type="ECO:0000313" key="5">
    <source>
        <dbReference type="EMBL" id="PPV13921.1"/>
    </source>
</evidence>
<dbReference type="InterPro" id="IPR028098">
    <property type="entry name" value="Glyco_trans_4-like_N"/>
</dbReference>
<dbReference type="PANTHER" id="PTHR22916:SF3">
    <property type="entry name" value="UDP-GLCNAC:BETAGAL BETA-1,3-N-ACETYLGLUCOSAMINYLTRANSFERASE-LIKE PROTEIN 1"/>
    <property type="match status" value="1"/>
</dbReference>
<dbReference type="RefSeq" id="WP_024041293.1">
    <property type="nucleotide sequence ID" value="NZ_BKBC01000027.1"/>
</dbReference>
<dbReference type="GO" id="GO:0016758">
    <property type="term" value="F:hexosyltransferase activity"/>
    <property type="evidence" value="ECO:0007669"/>
    <property type="project" value="UniProtKB-ARBA"/>
</dbReference>
<dbReference type="Gene3D" id="3.90.550.10">
    <property type="entry name" value="Spore Coat Polysaccharide Biosynthesis Protein SpsA, Chain A"/>
    <property type="match status" value="1"/>
</dbReference>
<dbReference type="Proteomes" id="UP000238081">
    <property type="component" value="Unassembled WGS sequence"/>
</dbReference>
<dbReference type="InterPro" id="IPR029044">
    <property type="entry name" value="Nucleotide-diphossugar_trans"/>
</dbReference>
<gene>
    <name evidence="5" type="ORF">AWN73_15365</name>
    <name evidence="4" type="ORF">CBU02nite_21310</name>
</gene>
<evidence type="ECO:0000313" key="6">
    <source>
        <dbReference type="Proteomes" id="UP000238081"/>
    </source>
</evidence>
<name>A0A2S7F937_CLOBU</name>
<dbReference type="Pfam" id="PF00535">
    <property type="entry name" value="Glycos_transf_2"/>
    <property type="match status" value="1"/>
</dbReference>
<dbReference type="Proteomes" id="UP000321089">
    <property type="component" value="Unassembled WGS sequence"/>
</dbReference>
<dbReference type="Gene3D" id="3.40.50.2000">
    <property type="entry name" value="Glycogen Phosphorylase B"/>
    <property type="match status" value="2"/>
</dbReference>
<feature type="domain" description="Glycosyltransferase subfamily 4-like N-terminal" evidence="3">
    <location>
        <begin position="253"/>
        <end position="399"/>
    </location>
</feature>
<comment type="caution">
    <text evidence="5">The sequence shown here is derived from an EMBL/GenBank/DDBJ whole genome shotgun (WGS) entry which is preliminary data.</text>
</comment>
<evidence type="ECO:0000313" key="7">
    <source>
        <dbReference type="Proteomes" id="UP000321089"/>
    </source>
</evidence>
<feature type="domain" description="Glycosyl transferase family 1" evidence="1">
    <location>
        <begin position="439"/>
        <end position="530"/>
    </location>
</feature>